<accession>E8V6M3</accession>
<name>E8V6M3_TERSS</name>
<dbReference type="PANTHER" id="PTHR43179">
    <property type="entry name" value="RHAMNOSYLTRANSFERASE WBBL"/>
    <property type="match status" value="1"/>
</dbReference>
<sequence>MPHQDSLSSQPLTATVLLCTYQRKDDLARCLSALELQTRQPEEILLTVRDTDNITLDFLSSSTYSLPLRMVPVQIPGLVAARNAGIAALKTDIVAMIDDDTYPAVNWLESVCAHFEADSQLGGLGGRDRPAGDHVKEVARQPVVGILLYYGKHIGNHHSGIGPARPVDLLKGANMSFRSEAIRQVGFDSRLSGTGSQPCEDLSISLRVRRAGWKLAYDPEVLVDHYEGAREEQRHYAAMLPVKDPKAFGEVTYNWVVTIWDEFSLFRHLVFIAWQFFVGTRVRPGLVQALRFSKSLGNISWQRFWYTQQAVASAYKDLYRARSSGSGT</sequence>
<comment type="similarity">
    <text evidence="1">Belongs to the glycosyltransferase 2 family.</text>
</comment>
<dbReference type="Pfam" id="PF13641">
    <property type="entry name" value="Glyco_tranf_2_3"/>
    <property type="match status" value="1"/>
</dbReference>
<evidence type="ECO:0000313" key="5">
    <source>
        <dbReference type="Proteomes" id="UP000006844"/>
    </source>
</evidence>
<dbReference type="PANTHER" id="PTHR43179:SF12">
    <property type="entry name" value="GALACTOFURANOSYLTRANSFERASE GLFT2"/>
    <property type="match status" value="1"/>
</dbReference>
<evidence type="ECO:0000256" key="1">
    <source>
        <dbReference type="ARBA" id="ARBA00006739"/>
    </source>
</evidence>
<dbReference type="GO" id="GO:0016757">
    <property type="term" value="F:glycosyltransferase activity"/>
    <property type="evidence" value="ECO:0007669"/>
    <property type="project" value="UniProtKB-KW"/>
</dbReference>
<evidence type="ECO:0000256" key="3">
    <source>
        <dbReference type="ARBA" id="ARBA00022679"/>
    </source>
</evidence>
<dbReference type="EMBL" id="CP002467">
    <property type="protein sequence ID" value="ADV82762.1"/>
    <property type="molecule type" value="Genomic_DNA"/>
</dbReference>
<keyword evidence="3 4" id="KW-0808">Transferase</keyword>
<dbReference type="Gene3D" id="3.90.550.10">
    <property type="entry name" value="Spore Coat Polysaccharide Biosynthesis Protein SpsA, Chain A"/>
    <property type="match status" value="1"/>
</dbReference>
<dbReference type="Proteomes" id="UP000006844">
    <property type="component" value="Chromosome"/>
</dbReference>
<dbReference type="eggNOG" id="COG1216">
    <property type="taxonomic scope" value="Bacteria"/>
</dbReference>
<proteinExistence type="inferred from homology"/>
<dbReference type="InterPro" id="IPR029044">
    <property type="entry name" value="Nucleotide-diphossugar_trans"/>
</dbReference>
<dbReference type="CDD" id="cd00761">
    <property type="entry name" value="Glyco_tranf_GTA_type"/>
    <property type="match status" value="1"/>
</dbReference>
<keyword evidence="5" id="KW-1185">Reference proteome</keyword>
<gene>
    <name evidence="4" type="ordered locus">AciPR4_1958</name>
</gene>
<evidence type="ECO:0000313" key="4">
    <source>
        <dbReference type="EMBL" id="ADV82762.1"/>
    </source>
</evidence>
<dbReference type="STRING" id="401053.AciPR4_1958"/>
<dbReference type="OrthoDB" id="257969at2"/>
<dbReference type="KEGG" id="tsa:AciPR4_1958"/>
<reference evidence="4 5" key="1">
    <citation type="journal article" date="2012" name="Stand. Genomic Sci.">
        <title>Complete genome sequence of Terriglobus saanensis type strain SP1PR4(T), an Acidobacteria from tundra soil.</title>
        <authorList>
            <person name="Rawat S.R."/>
            <person name="Mannisto M.K."/>
            <person name="Starovoytov V."/>
            <person name="Goodwin L."/>
            <person name="Nolan M."/>
            <person name="Hauser L."/>
            <person name="Land M."/>
            <person name="Davenport K.W."/>
            <person name="Woyke T."/>
            <person name="Haggblom M.M."/>
        </authorList>
    </citation>
    <scope>NUCLEOTIDE SEQUENCE</scope>
    <source>
        <strain evidence="5">ATCC BAA-1853 / DSM 23119 / SP1PR4</strain>
    </source>
</reference>
<protein>
    <submittedName>
        <fullName evidence="4">Glycosyl transferase family 2</fullName>
    </submittedName>
</protein>
<dbReference type="HOGENOM" id="CLU_905688_0_0_0"/>
<organism evidence="4 5">
    <name type="scientific">Terriglobus saanensis (strain ATCC BAA-1853 / DSM 23119 / SP1PR4)</name>
    <dbReference type="NCBI Taxonomy" id="401053"/>
    <lineage>
        <taxon>Bacteria</taxon>
        <taxon>Pseudomonadati</taxon>
        <taxon>Acidobacteriota</taxon>
        <taxon>Terriglobia</taxon>
        <taxon>Terriglobales</taxon>
        <taxon>Acidobacteriaceae</taxon>
        <taxon>Terriglobus</taxon>
    </lineage>
</organism>
<dbReference type="AlphaFoldDB" id="E8V6M3"/>
<evidence type="ECO:0000256" key="2">
    <source>
        <dbReference type="ARBA" id="ARBA00022676"/>
    </source>
</evidence>
<keyword evidence="2" id="KW-0328">Glycosyltransferase</keyword>
<dbReference type="RefSeq" id="WP_013568495.1">
    <property type="nucleotide sequence ID" value="NC_014963.1"/>
</dbReference>
<dbReference type="SUPFAM" id="SSF53448">
    <property type="entry name" value="Nucleotide-diphospho-sugar transferases"/>
    <property type="match status" value="1"/>
</dbReference>